<organism evidence="1 2">
    <name type="scientific">Scleroderma citrinum Foug A</name>
    <dbReference type="NCBI Taxonomy" id="1036808"/>
    <lineage>
        <taxon>Eukaryota</taxon>
        <taxon>Fungi</taxon>
        <taxon>Dikarya</taxon>
        <taxon>Basidiomycota</taxon>
        <taxon>Agaricomycotina</taxon>
        <taxon>Agaricomycetes</taxon>
        <taxon>Agaricomycetidae</taxon>
        <taxon>Boletales</taxon>
        <taxon>Sclerodermatineae</taxon>
        <taxon>Sclerodermataceae</taxon>
        <taxon>Scleroderma</taxon>
    </lineage>
</organism>
<dbReference type="HOGENOM" id="CLU_1886960_0_0_1"/>
<dbReference type="EMBL" id="KN822128">
    <property type="protein sequence ID" value="KIM55744.1"/>
    <property type="molecule type" value="Genomic_DNA"/>
</dbReference>
<gene>
    <name evidence="1" type="ORF">SCLCIDRAFT_286314</name>
</gene>
<proteinExistence type="predicted"/>
<sequence length="135" mass="15607">MLFMRLRASVARQVWFPAVVVHRWWLLHAGPLASFVLTTPVHFHPVNHTVHRFDLFLTSAYHSGTLSPSLIVPWSSAYPRVATIVIHILLAQEIYELYILLREAISALWAIDAITWRSELHRPRRLLGILSTFFS</sequence>
<reference evidence="1 2" key="1">
    <citation type="submission" date="2014-04" db="EMBL/GenBank/DDBJ databases">
        <authorList>
            <consortium name="DOE Joint Genome Institute"/>
            <person name="Kuo A."/>
            <person name="Kohler A."/>
            <person name="Nagy L.G."/>
            <person name="Floudas D."/>
            <person name="Copeland A."/>
            <person name="Barry K.W."/>
            <person name="Cichocki N."/>
            <person name="Veneault-Fourrey C."/>
            <person name="LaButti K."/>
            <person name="Lindquist E.A."/>
            <person name="Lipzen A."/>
            <person name="Lundell T."/>
            <person name="Morin E."/>
            <person name="Murat C."/>
            <person name="Sun H."/>
            <person name="Tunlid A."/>
            <person name="Henrissat B."/>
            <person name="Grigoriev I.V."/>
            <person name="Hibbett D.S."/>
            <person name="Martin F."/>
            <person name="Nordberg H.P."/>
            <person name="Cantor M.N."/>
            <person name="Hua S.X."/>
        </authorList>
    </citation>
    <scope>NUCLEOTIDE SEQUENCE [LARGE SCALE GENOMIC DNA]</scope>
    <source>
        <strain evidence="1 2">Foug A</strain>
    </source>
</reference>
<dbReference type="Proteomes" id="UP000053989">
    <property type="component" value="Unassembled WGS sequence"/>
</dbReference>
<protein>
    <submittedName>
        <fullName evidence="1">Uncharacterized protein</fullName>
    </submittedName>
</protein>
<reference evidence="2" key="2">
    <citation type="submission" date="2015-01" db="EMBL/GenBank/DDBJ databases">
        <title>Evolutionary Origins and Diversification of the Mycorrhizal Mutualists.</title>
        <authorList>
            <consortium name="DOE Joint Genome Institute"/>
            <consortium name="Mycorrhizal Genomics Consortium"/>
            <person name="Kohler A."/>
            <person name="Kuo A."/>
            <person name="Nagy L.G."/>
            <person name="Floudas D."/>
            <person name="Copeland A."/>
            <person name="Barry K.W."/>
            <person name="Cichocki N."/>
            <person name="Veneault-Fourrey C."/>
            <person name="LaButti K."/>
            <person name="Lindquist E.A."/>
            <person name="Lipzen A."/>
            <person name="Lundell T."/>
            <person name="Morin E."/>
            <person name="Murat C."/>
            <person name="Riley R."/>
            <person name="Ohm R."/>
            <person name="Sun H."/>
            <person name="Tunlid A."/>
            <person name="Henrissat B."/>
            <person name="Grigoriev I.V."/>
            <person name="Hibbett D.S."/>
            <person name="Martin F."/>
        </authorList>
    </citation>
    <scope>NUCLEOTIDE SEQUENCE [LARGE SCALE GENOMIC DNA]</scope>
    <source>
        <strain evidence="2">Foug A</strain>
    </source>
</reference>
<evidence type="ECO:0000313" key="2">
    <source>
        <dbReference type="Proteomes" id="UP000053989"/>
    </source>
</evidence>
<dbReference type="AlphaFoldDB" id="A0A0C3DHD0"/>
<name>A0A0C3DHD0_9AGAM</name>
<evidence type="ECO:0000313" key="1">
    <source>
        <dbReference type="EMBL" id="KIM55744.1"/>
    </source>
</evidence>
<accession>A0A0C3DHD0</accession>
<dbReference type="InParanoid" id="A0A0C3DHD0"/>
<keyword evidence="2" id="KW-1185">Reference proteome</keyword>